<protein>
    <recommendedName>
        <fullName evidence="4">DUF4830 domain-containing protein</fullName>
    </recommendedName>
</protein>
<evidence type="ECO:0000256" key="1">
    <source>
        <dbReference type="SAM" id="Phobius"/>
    </source>
</evidence>
<keyword evidence="1" id="KW-1133">Transmembrane helix</keyword>
<comment type="caution">
    <text evidence="2">The sequence shown here is derived from an EMBL/GenBank/DDBJ whole genome shotgun (WGS) entry which is preliminary data.</text>
</comment>
<organism evidence="2 3">
    <name type="scientific">Sporosarcina thermotolerans</name>
    <dbReference type="NCBI Taxonomy" id="633404"/>
    <lineage>
        <taxon>Bacteria</taxon>
        <taxon>Bacillati</taxon>
        <taxon>Bacillota</taxon>
        <taxon>Bacilli</taxon>
        <taxon>Bacillales</taxon>
        <taxon>Caryophanaceae</taxon>
        <taxon>Sporosarcina</taxon>
    </lineage>
</organism>
<accession>A0AAW9A760</accession>
<gene>
    <name evidence="2" type="ORF">QTL97_09705</name>
</gene>
<evidence type="ECO:0000313" key="2">
    <source>
        <dbReference type="EMBL" id="MDW0117212.1"/>
    </source>
</evidence>
<dbReference type="Proteomes" id="UP001271648">
    <property type="component" value="Unassembled WGS sequence"/>
</dbReference>
<name>A0AAW9A760_9BACL</name>
<reference evidence="2 3" key="1">
    <citation type="submission" date="2023-06" db="EMBL/GenBank/DDBJ databases">
        <title>Sporosarcina sp. nov., isolated from Korean traditional fermented seafood 'Jeotgal'.</title>
        <authorList>
            <person name="Yang A.I."/>
            <person name="Shin N.-R."/>
        </authorList>
    </citation>
    <scope>NUCLEOTIDE SEQUENCE [LARGE SCALE GENOMIC DNA]</scope>
    <source>
        <strain evidence="2 3">KCTC43456</strain>
    </source>
</reference>
<dbReference type="RefSeq" id="WP_283732086.1">
    <property type="nucleotide sequence ID" value="NZ_CP125968.1"/>
</dbReference>
<proteinExistence type="predicted"/>
<dbReference type="EMBL" id="JAUBDJ010000005">
    <property type="protein sequence ID" value="MDW0117212.1"/>
    <property type="molecule type" value="Genomic_DNA"/>
</dbReference>
<keyword evidence="1" id="KW-0812">Transmembrane</keyword>
<feature type="transmembrane region" description="Helical" evidence="1">
    <location>
        <begin position="6"/>
        <end position="25"/>
    </location>
</feature>
<evidence type="ECO:0008006" key="4">
    <source>
        <dbReference type="Google" id="ProtNLM"/>
    </source>
</evidence>
<sequence>MKRLGIIIGVAVGLVIILVIVNQKFMFNPILFRSNAITYNNWSDYTYPSKIEYLYWDDKNGWNIGNESSNNKEIKNIFRVLKDGLENAKVARNEFNNSAIKREMKLIIRRSDGLILLQFDYYEGGNMADLGNDNFIELPSSFKSILLEKTFN</sequence>
<keyword evidence="3" id="KW-1185">Reference proteome</keyword>
<keyword evidence="1" id="KW-0472">Membrane</keyword>
<dbReference type="AlphaFoldDB" id="A0AAW9A760"/>
<evidence type="ECO:0000313" key="3">
    <source>
        <dbReference type="Proteomes" id="UP001271648"/>
    </source>
</evidence>